<evidence type="ECO:0000256" key="3">
    <source>
        <dbReference type="ARBA" id="ARBA00012202"/>
    </source>
</evidence>
<dbReference type="GO" id="GO:0007168">
    <property type="term" value="P:receptor guanylyl cyclase signaling pathway"/>
    <property type="evidence" value="ECO:0007669"/>
    <property type="project" value="TreeGrafter"/>
</dbReference>
<dbReference type="Gene3D" id="3.30.70.1230">
    <property type="entry name" value="Nucleotide cyclase"/>
    <property type="match status" value="1"/>
</dbReference>
<gene>
    <name evidence="13" type="primary">Gyc76C</name>
    <name evidence="13" type="ORF">CEXT_196321</name>
</gene>
<keyword evidence="14" id="KW-1185">Reference proteome</keyword>
<dbReference type="Pfam" id="PF07714">
    <property type="entry name" value="PK_Tyr_Ser-Thr"/>
    <property type="match status" value="1"/>
</dbReference>
<evidence type="ECO:0000256" key="8">
    <source>
        <dbReference type="ARBA" id="ARBA00023180"/>
    </source>
</evidence>
<evidence type="ECO:0000256" key="5">
    <source>
        <dbReference type="ARBA" id="ARBA00022741"/>
    </source>
</evidence>
<keyword evidence="4" id="KW-0812">Transmembrane</keyword>
<dbReference type="PROSITE" id="PS50125">
    <property type="entry name" value="GUANYLATE_CYCLASE_2"/>
    <property type="match status" value="1"/>
</dbReference>
<dbReference type="GO" id="GO:0005524">
    <property type="term" value="F:ATP binding"/>
    <property type="evidence" value="ECO:0007669"/>
    <property type="project" value="InterPro"/>
</dbReference>
<dbReference type="GO" id="GO:0004016">
    <property type="term" value="F:adenylate cyclase activity"/>
    <property type="evidence" value="ECO:0007669"/>
    <property type="project" value="TreeGrafter"/>
</dbReference>
<dbReference type="InterPro" id="IPR011009">
    <property type="entry name" value="Kinase-like_dom_sf"/>
</dbReference>
<dbReference type="EMBL" id="BPLR01018232">
    <property type="protein sequence ID" value="GIY97945.1"/>
    <property type="molecule type" value="Genomic_DNA"/>
</dbReference>
<dbReference type="Gene3D" id="1.10.510.10">
    <property type="entry name" value="Transferase(Phosphotransferase) domain 1"/>
    <property type="match status" value="1"/>
</dbReference>
<comment type="subcellular location">
    <subcellularLocation>
        <location evidence="2">Membrane</location>
        <topology evidence="2">Single-pass membrane protein</topology>
    </subcellularLocation>
</comment>
<feature type="domain" description="Protein kinase" evidence="11">
    <location>
        <begin position="1"/>
        <end position="234"/>
    </location>
</feature>
<keyword evidence="9" id="KW-0456">Lyase</keyword>
<comment type="catalytic activity">
    <reaction evidence="1">
        <text>GTP = 3',5'-cyclic GMP + diphosphate</text>
        <dbReference type="Rhea" id="RHEA:13665"/>
        <dbReference type="ChEBI" id="CHEBI:33019"/>
        <dbReference type="ChEBI" id="CHEBI:37565"/>
        <dbReference type="ChEBI" id="CHEBI:57746"/>
        <dbReference type="EC" id="4.6.1.2"/>
    </reaction>
</comment>
<dbReference type="InterPro" id="IPR001245">
    <property type="entry name" value="Ser-Thr/Tyr_kinase_cat_dom"/>
</dbReference>
<dbReference type="SMART" id="SM00044">
    <property type="entry name" value="CYCc"/>
    <property type="match status" value="1"/>
</dbReference>
<reference evidence="13 14" key="1">
    <citation type="submission" date="2021-06" db="EMBL/GenBank/DDBJ databases">
        <title>Caerostris extrusa draft genome.</title>
        <authorList>
            <person name="Kono N."/>
            <person name="Arakawa K."/>
        </authorList>
    </citation>
    <scope>NUCLEOTIDE SEQUENCE [LARGE SCALE GENOMIC DNA]</scope>
</reference>
<dbReference type="InterPro" id="IPR000719">
    <property type="entry name" value="Prot_kinase_dom"/>
</dbReference>
<dbReference type="CDD" id="cd07302">
    <property type="entry name" value="CHD"/>
    <property type="match status" value="1"/>
</dbReference>
<evidence type="ECO:0000256" key="2">
    <source>
        <dbReference type="ARBA" id="ARBA00004167"/>
    </source>
</evidence>
<dbReference type="AlphaFoldDB" id="A0AAV4XRY8"/>
<dbReference type="GO" id="GO:0035556">
    <property type="term" value="P:intracellular signal transduction"/>
    <property type="evidence" value="ECO:0007669"/>
    <property type="project" value="InterPro"/>
</dbReference>
<comment type="caution">
    <text evidence="13">The sequence shown here is derived from an EMBL/GenBank/DDBJ whole genome shotgun (WGS) entry which is preliminary data.</text>
</comment>
<protein>
    <recommendedName>
        <fullName evidence="3">guanylate cyclase</fullName>
        <ecNumber evidence="3">4.6.1.2</ecNumber>
    </recommendedName>
</protein>
<dbReference type="Proteomes" id="UP001054945">
    <property type="component" value="Unassembled WGS sequence"/>
</dbReference>
<dbReference type="EC" id="4.6.1.2" evidence="3"/>
<dbReference type="PROSITE" id="PS50011">
    <property type="entry name" value="PROTEIN_KINASE_DOM"/>
    <property type="match status" value="1"/>
</dbReference>
<dbReference type="SUPFAM" id="SSF56112">
    <property type="entry name" value="Protein kinase-like (PK-like)"/>
    <property type="match status" value="1"/>
</dbReference>
<organism evidence="13 14">
    <name type="scientific">Caerostris extrusa</name>
    <name type="common">Bark spider</name>
    <name type="synonym">Caerostris bankana</name>
    <dbReference type="NCBI Taxonomy" id="172846"/>
    <lineage>
        <taxon>Eukaryota</taxon>
        <taxon>Metazoa</taxon>
        <taxon>Ecdysozoa</taxon>
        <taxon>Arthropoda</taxon>
        <taxon>Chelicerata</taxon>
        <taxon>Arachnida</taxon>
        <taxon>Araneae</taxon>
        <taxon>Araneomorphae</taxon>
        <taxon>Entelegynae</taxon>
        <taxon>Araneoidea</taxon>
        <taxon>Araneidae</taxon>
        <taxon>Caerostris</taxon>
    </lineage>
</organism>
<evidence type="ECO:0000313" key="14">
    <source>
        <dbReference type="Proteomes" id="UP001054945"/>
    </source>
</evidence>
<dbReference type="InterPro" id="IPR050401">
    <property type="entry name" value="Cyclic_nucleotide_synthase"/>
</dbReference>
<evidence type="ECO:0000256" key="4">
    <source>
        <dbReference type="ARBA" id="ARBA00022692"/>
    </source>
</evidence>
<keyword evidence="10" id="KW-0141">cGMP biosynthesis</keyword>
<evidence type="ECO:0000256" key="6">
    <source>
        <dbReference type="ARBA" id="ARBA00022989"/>
    </source>
</evidence>
<accession>A0AAV4XRY8</accession>
<dbReference type="GO" id="GO:0004383">
    <property type="term" value="F:guanylate cyclase activity"/>
    <property type="evidence" value="ECO:0007669"/>
    <property type="project" value="UniProtKB-EC"/>
</dbReference>
<dbReference type="GO" id="GO:0001653">
    <property type="term" value="F:peptide receptor activity"/>
    <property type="evidence" value="ECO:0007669"/>
    <property type="project" value="TreeGrafter"/>
</dbReference>
<feature type="domain" description="Guanylate cyclase" evidence="12">
    <location>
        <begin position="309"/>
        <end position="427"/>
    </location>
</feature>
<keyword evidence="13" id="KW-0675">Receptor</keyword>
<dbReference type="PANTHER" id="PTHR11920">
    <property type="entry name" value="GUANYLYL CYCLASE"/>
    <property type="match status" value="1"/>
</dbReference>
<evidence type="ECO:0000256" key="9">
    <source>
        <dbReference type="ARBA" id="ARBA00023239"/>
    </source>
</evidence>
<name>A0AAV4XRY8_CAEEX</name>
<keyword evidence="8" id="KW-0325">Glycoprotein</keyword>
<evidence type="ECO:0000256" key="10">
    <source>
        <dbReference type="ARBA" id="ARBA00023293"/>
    </source>
</evidence>
<evidence type="ECO:0000259" key="11">
    <source>
        <dbReference type="PROSITE" id="PS50011"/>
    </source>
</evidence>
<dbReference type="PANTHER" id="PTHR11920:SF501">
    <property type="entry name" value="GUANYLATE CYCLASE 32E"/>
    <property type="match status" value="1"/>
</dbReference>
<dbReference type="SUPFAM" id="SSF55073">
    <property type="entry name" value="Nucleotide cyclase"/>
    <property type="match status" value="1"/>
</dbReference>
<dbReference type="InterPro" id="IPR001054">
    <property type="entry name" value="A/G_cyclase"/>
</dbReference>
<evidence type="ECO:0000259" key="12">
    <source>
        <dbReference type="PROSITE" id="PS50125"/>
    </source>
</evidence>
<evidence type="ECO:0000256" key="7">
    <source>
        <dbReference type="ARBA" id="ARBA00023136"/>
    </source>
</evidence>
<dbReference type="Pfam" id="PF00211">
    <property type="entry name" value="Guanylate_cyc"/>
    <property type="match status" value="1"/>
</dbReference>
<sequence length="452" mass="51542">MKIMREMHHDNINQFIGACVDPNCVHVLTEYCSKGSLQDILENDDYKLDNMFIASLVFDLIKGMIFLHQSELKFHGNLKSSNCVITSRWVLQVTDFGLHDMRVGAAMQESLTEIQFYRNLLWRAPELMRMPTVSPYGTQKADVYAFGIILHEILARQGPFGSTHLTPKVVKTVASDTNRFHCRDRDLCGSRWVKNLSSAPHRSQCQDYIVNAMTDAWHERPENRPDFTQLKERLRKMREGMKANIMDNMMLMMEKYAYNLEELVSERTCALSEEKKKTEALLDRMLPKSVAHQLMIGEQVIPESFDAVTIYFSDIVGFTEMSASSTPMEVVTFLNDLYTVFDFIISHYNVYKVETIGDAYMVVSGLPEREINHAGQIAEMAIELLSSVKTFKIRHKPNQTLKLRIGIHTGPVCAGVVGLTMPRYCLLETQSTQLLEWSPMGNDLFLGIAGVV</sequence>
<evidence type="ECO:0000313" key="13">
    <source>
        <dbReference type="EMBL" id="GIY97945.1"/>
    </source>
</evidence>
<evidence type="ECO:0000256" key="1">
    <source>
        <dbReference type="ARBA" id="ARBA00001436"/>
    </source>
</evidence>
<proteinExistence type="predicted"/>
<dbReference type="FunFam" id="3.30.70.1230:FF:000030">
    <property type="entry name" value="Si:ch211-215j19.12"/>
    <property type="match status" value="1"/>
</dbReference>
<dbReference type="InterPro" id="IPR029787">
    <property type="entry name" value="Nucleotide_cyclase"/>
</dbReference>
<keyword evidence="7" id="KW-0472">Membrane</keyword>
<keyword evidence="5" id="KW-0547">Nucleotide-binding</keyword>
<keyword evidence="6" id="KW-1133">Transmembrane helix</keyword>
<dbReference type="GO" id="GO:0005886">
    <property type="term" value="C:plasma membrane"/>
    <property type="evidence" value="ECO:0007669"/>
    <property type="project" value="TreeGrafter"/>
</dbReference>
<dbReference type="GO" id="GO:0004672">
    <property type="term" value="F:protein kinase activity"/>
    <property type="evidence" value="ECO:0007669"/>
    <property type="project" value="InterPro"/>
</dbReference>